<dbReference type="GO" id="GO:0016491">
    <property type="term" value="F:oxidoreductase activity"/>
    <property type="evidence" value="ECO:0007669"/>
    <property type="project" value="UniProtKB-KW"/>
</dbReference>
<dbReference type="Pfam" id="PF23114">
    <property type="entry name" value="NAD-bd_HRPKS_sdrA"/>
    <property type="match status" value="1"/>
</dbReference>
<evidence type="ECO:0000256" key="2">
    <source>
        <dbReference type="ARBA" id="ARBA00022553"/>
    </source>
</evidence>
<dbReference type="SMART" id="SM00826">
    <property type="entry name" value="PKS_DH"/>
    <property type="match status" value="1"/>
</dbReference>
<dbReference type="InterPro" id="IPR049551">
    <property type="entry name" value="PKS_DH_C"/>
</dbReference>
<dbReference type="CDD" id="cd00833">
    <property type="entry name" value="PKS"/>
    <property type="match status" value="1"/>
</dbReference>
<dbReference type="Gene3D" id="3.40.50.150">
    <property type="entry name" value="Vaccinia Virus protein VP39"/>
    <property type="match status" value="1"/>
</dbReference>
<dbReference type="PANTHER" id="PTHR43775:SF29">
    <property type="entry name" value="ASPERFURANONE POLYKETIDE SYNTHASE AFOG-RELATED"/>
    <property type="match status" value="1"/>
</dbReference>
<dbReference type="InterPro" id="IPR057326">
    <property type="entry name" value="KR_dom"/>
</dbReference>
<protein>
    <submittedName>
        <fullName evidence="12">Uncharacterized protein</fullName>
    </submittedName>
</protein>
<dbReference type="SUPFAM" id="SSF55048">
    <property type="entry name" value="Probable ACP-binding domain of malonyl-CoA ACP transacylase"/>
    <property type="match status" value="1"/>
</dbReference>
<dbReference type="Gene3D" id="3.40.47.10">
    <property type="match status" value="1"/>
</dbReference>
<dbReference type="Pfam" id="PF21089">
    <property type="entry name" value="PKS_DH_N"/>
    <property type="match status" value="1"/>
</dbReference>
<dbReference type="CDD" id="cd05195">
    <property type="entry name" value="enoyl_red"/>
    <property type="match status" value="1"/>
</dbReference>
<proteinExistence type="predicted"/>
<dbReference type="Gene3D" id="3.30.70.3290">
    <property type="match status" value="1"/>
</dbReference>
<feature type="region of interest" description="N-terminal hotdog fold" evidence="8">
    <location>
        <begin position="977"/>
        <end position="1111"/>
    </location>
</feature>
<dbReference type="Pfam" id="PF08659">
    <property type="entry name" value="KR"/>
    <property type="match status" value="1"/>
</dbReference>
<dbReference type="SMART" id="SM00827">
    <property type="entry name" value="PKS_AT"/>
    <property type="match status" value="1"/>
</dbReference>
<dbReference type="InterPro" id="IPR016039">
    <property type="entry name" value="Thiolase-like"/>
</dbReference>
<dbReference type="InterPro" id="IPR042104">
    <property type="entry name" value="PKS_dehydratase_sf"/>
</dbReference>
<dbReference type="Pfam" id="PF08242">
    <property type="entry name" value="Methyltransf_12"/>
    <property type="match status" value="1"/>
</dbReference>
<evidence type="ECO:0000313" key="13">
    <source>
        <dbReference type="Proteomes" id="UP000800092"/>
    </source>
</evidence>
<dbReference type="InterPro" id="IPR011032">
    <property type="entry name" value="GroES-like_sf"/>
</dbReference>
<evidence type="ECO:0000256" key="6">
    <source>
        <dbReference type="ARBA" id="ARBA00023268"/>
    </source>
</evidence>
<keyword evidence="7" id="KW-0012">Acyltransferase</keyword>
<keyword evidence="3" id="KW-0808">Transferase</keyword>
<dbReference type="PROSITE" id="PS52004">
    <property type="entry name" value="KS3_2"/>
    <property type="match status" value="1"/>
</dbReference>
<keyword evidence="13" id="KW-1185">Reference proteome</keyword>
<dbReference type="GO" id="GO:0004315">
    <property type="term" value="F:3-oxoacyl-[acyl-carrier-protein] synthase activity"/>
    <property type="evidence" value="ECO:0007669"/>
    <property type="project" value="InterPro"/>
</dbReference>
<dbReference type="SUPFAM" id="SSF53901">
    <property type="entry name" value="Thiolase-like"/>
    <property type="match status" value="1"/>
</dbReference>
<dbReference type="Gene3D" id="3.90.180.10">
    <property type="entry name" value="Medium-chain alcohol dehydrogenases, catalytic domain"/>
    <property type="match status" value="1"/>
</dbReference>
<evidence type="ECO:0000256" key="7">
    <source>
        <dbReference type="ARBA" id="ARBA00023315"/>
    </source>
</evidence>
<dbReference type="SMART" id="SM00829">
    <property type="entry name" value="PKS_ER"/>
    <property type="match status" value="1"/>
</dbReference>
<dbReference type="InterPro" id="IPR020806">
    <property type="entry name" value="PKS_PP-bd"/>
</dbReference>
<dbReference type="InterPro" id="IPR020807">
    <property type="entry name" value="PKS_DH"/>
</dbReference>
<dbReference type="InterPro" id="IPR009081">
    <property type="entry name" value="PP-bd_ACP"/>
</dbReference>
<dbReference type="InterPro" id="IPR018201">
    <property type="entry name" value="Ketoacyl_synth_AS"/>
</dbReference>
<keyword evidence="6" id="KW-0511">Multifunctional enzyme</keyword>
<dbReference type="Gene3D" id="3.40.50.720">
    <property type="entry name" value="NAD(P)-binding Rossmann-like Domain"/>
    <property type="match status" value="1"/>
</dbReference>
<dbReference type="InterPro" id="IPR016035">
    <property type="entry name" value="Acyl_Trfase/lysoPLipase"/>
</dbReference>
<evidence type="ECO:0000256" key="3">
    <source>
        <dbReference type="ARBA" id="ARBA00022679"/>
    </source>
</evidence>
<dbReference type="PROSITE" id="PS50075">
    <property type="entry name" value="CARRIER"/>
    <property type="match status" value="1"/>
</dbReference>
<dbReference type="InterPro" id="IPR013968">
    <property type="entry name" value="PKS_KR"/>
</dbReference>
<dbReference type="SUPFAM" id="SSF51735">
    <property type="entry name" value="NAD(P)-binding Rossmann-fold domains"/>
    <property type="match status" value="2"/>
</dbReference>
<dbReference type="GO" id="GO:0006633">
    <property type="term" value="P:fatty acid biosynthetic process"/>
    <property type="evidence" value="ECO:0007669"/>
    <property type="project" value="InterPro"/>
</dbReference>
<evidence type="ECO:0000256" key="8">
    <source>
        <dbReference type="PROSITE-ProRule" id="PRU01363"/>
    </source>
</evidence>
<keyword evidence="4" id="KW-0521">NADP</keyword>
<dbReference type="GO" id="GO:0030639">
    <property type="term" value="P:polyketide biosynthetic process"/>
    <property type="evidence" value="ECO:0007669"/>
    <property type="project" value="UniProtKB-ARBA"/>
</dbReference>
<dbReference type="SUPFAM" id="SSF47336">
    <property type="entry name" value="ACP-like"/>
    <property type="match status" value="1"/>
</dbReference>
<dbReference type="SUPFAM" id="SSF50129">
    <property type="entry name" value="GroES-like"/>
    <property type="match status" value="1"/>
</dbReference>
<dbReference type="InterPro" id="IPR014031">
    <property type="entry name" value="Ketoacyl_synth_C"/>
</dbReference>
<dbReference type="SMART" id="SM00822">
    <property type="entry name" value="PKS_KR"/>
    <property type="match status" value="1"/>
</dbReference>
<dbReference type="InterPro" id="IPR036736">
    <property type="entry name" value="ACP-like_sf"/>
</dbReference>
<dbReference type="InterPro" id="IPR013217">
    <property type="entry name" value="Methyltransf_12"/>
</dbReference>
<dbReference type="SUPFAM" id="SSF52151">
    <property type="entry name" value="FabD/lysophospholipase-like"/>
    <property type="match status" value="1"/>
</dbReference>
<feature type="domain" description="Carrier" evidence="9">
    <location>
        <begin position="2507"/>
        <end position="2584"/>
    </location>
</feature>
<dbReference type="InterPro" id="IPR029063">
    <property type="entry name" value="SAM-dependent_MTases_sf"/>
</dbReference>
<dbReference type="GO" id="GO:0004312">
    <property type="term" value="F:fatty acid synthase activity"/>
    <property type="evidence" value="ECO:0007669"/>
    <property type="project" value="TreeGrafter"/>
</dbReference>
<dbReference type="InterPro" id="IPR056501">
    <property type="entry name" value="NAD-bd_HRPKS_sdrA"/>
</dbReference>
<dbReference type="SMART" id="SM00825">
    <property type="entry name" value="PKS_KS"/>
    <property type="match status" value="1"/>
</dbReference>
<dbReference type="PROSITE" id="PS52019">
    <property type="entry name" value="PKS_MFAS_DH"/>
    <property type="match status" value="1"/>
</dbReference>
<dbReference type="InterPro" id="IPR036291">
    <property type="entry name" value="NAD(P)-bd_dom_sf"/>
</dbReference>
<accession>A0A6A6H8C6</accession>
<dbReference type="GO" id="GO:0031177">
    <property type="term" value="F:phosphopantetheine binding"/>
    <property type="evidence" value="ECO:0007669"/>
    <property type="project" value="InterPro"/>
</dbReference>
<feature type="active site" description="Proton acceptor; for dehydratase activity" evidence="8">
    <location>
        <position position="1010"/>
    </location>
</feature>
<dbReference type="InterPro" id="IPR020843">
    <property type="entry name" value="ER"/>
</dbReference>
<dbReference type="InterPro" id="IPR014043">
    <property type="entry name" value="Acyl_transferase_dom"/>
</dbReference>
<feature type="domain" description="Ketosynthase family 3 (KS3)" evidence="10">
    <location>
        <begin position="2"/>
        <end position="429"/>
    </location>
</feature>
<name>A0A6A6H8C6_VIRVR</name>
<dbReference type="SUPFAM" id="SSF53335">
    <property type="entry name" value="S-adenosyl-L-methionine-dependent methyltransferases"/>
    <property type="match status" value="1"/>
</dbReference>
<evidence type="ECO:0000256" key="1">
    <source>
        <dbReference type="ARBA" id="ARBA00022450"/>
    </source>
</evidence>
<evidence type="ECO:0000259" key="9">
    <source>
        <dbReference type="PROSITE" id="PS50075"/>
    </source>
</evidence>
<feature type="region of interest" description="C-terminal hotdog fold" evidence="8">
    <location>
        <begin position="1129"/>
        <end position="1283"/>
    </location>
</feature>
<evidence type="ECO:0000259" key="10">
    <source>
        <dbReference type="PROSITE" id="PS52004"/>
    </source>
</evidence>
<dbReference type="GO" id="GO:1901336">
    <property type="term" value="P:lactone biosynthetic process"/>
    <property type="evidence" value="ECO:0007669"/>
    <property type="project" value="UniProtKB-ARBA"/>
</dbReference>
<dbReference type="PANTHER" id="PTHR43775">
    <property type="entry name" value="FATTY ACID SYNTHASE"/>
    <property type="match status" value="1"/>
</dbReference>
<keyword evidence="2" id="KW-0597">Phosphoprotein</keyword>
<dbReference type="Proteomes" id="UP000800092">
    <property type="component" value="Unassembled WGS sequence"/>
</dbReference>
<dbReference type="InterPro" id="IPR014030">
    <property type="entry name" value="Ketoacyl_synth_N"/>
</dbReference>
<dbReference type="InterPro" id="IPR050091">
    <property type="entry name" value="PKS_NRPS_Biosynth_Enz"/>
</dbReference>
<dbReference type="Pfam" id="PF14765">
    <property type="entry name" value="PS-DH"/>
    <property type="match status" value="1"/>
</dbReference>
<dbReference type="Gene3D" id="1.10.1200.10">
    <property type="entry name" value="ACP-like"/>
    <property type="match status" value="1"/>
</dbReference>
<dbReference type="InterPro" id="IPR006162">
    <property type="entry name" value="Ppantetheine_attach_site"/>
</dbReference>
<dbReference type="EMBL" id="ML991800">
    <property type="protein sequence ID" value="KAF2234252.1"/>
    <property type="molecule type" value="Genomic_DNA"/>
</dbReference>
<dbReference type="InterPro" id="IPR016036">
    <property type="entry name" value="Malonyl_transacylase_ACP-bd"/>
</dbReference>
<dbReference type="InterPro" id="IPR001227">
    <property type="entry name" value="Ac_transferase_dom_sf"/>
</dbReference>
<dbReference type="InterPro" id="IPR049900">
    <property type="entry name" value="PKS_mFAS_DH"/>
</dbReference>
<dbReference type="Pfam" id="PF00109">
    <property type="entry name" value="ketoacyl-synt"/>
    <property type="match status" value="1"/>
</dbReference>
<dbReference type="InterPro" id="IPR020841">
    <property type="entry name" value="PKS_Beta-ketoAc_synthase_dom"/>
</dbReference>
<dbReference type="PROSITE" id="PS00012">
    <property type="entry name" value="PHOSPHOPANTETHEINE"/>
    <property type="match status" value="1"/>
</dbReference>
<dbReference type="Pfam" id="PF13602">
    <property type="entry name" value="ADH_zinc_N_2"/>
    <property type="match status" value="1"/>
</dbReference>
<dbReference type="Gene3D" id="3.40.366.10">
    <property type="entry name" value="Malonyl-Coenzyme A Acyl Carrier Protein, domain 2"/>
    <property type="match status" value="1"/>
</dbReference>
<feature type="domain" description="PKS/mFAS DH" evidence="11">
    <location>
        <begin position="977"/>
        <end position="1283"/>
    </location>
</feature>
<evidence type="ECO:0000256" key="5">
    <source>
        <dbReference type="ARBA" id="ARBA00023002"/>
    </source>
</evidence>
<organism evidence="12 13">
    <name type="scientific">Viridothelium virens</name>
    <name type="common">Speckled blister lichen</name>
    <name type="synonym">Trypethelium virens</name>
    <dbReference type="NCBI Taxonomy" id="1048519"/>
    <lineage>
        <taxon>Eukaryota</taxon>
        <taxon>Fungi</taxon>
        <taxon>Dikarya</taxon>
        <taxon>Ascomycota</taxon>
        <taxon>Pezizomycotina</taxon>
        <taxon>Dothideomycetes</taxon>
        <taxon>Dothideomycetes incertae sedis</taxon>
        <taxon>Trypetheliales</taxon>
        <taxon>Trypetheliaceae</taxon>
        <taxon>Viridothelium</taxon>
    </lineage>
</organism>
<dbReference type="Pfam" id="PF00698">
    <property type="entry name" value="Acyl_transf_1"/>
    <property type="match status" value="1"/>
</dbReference>
<evidence type="ECO:0000256" key="4">
    <source>
        <dbReference type="ARBA" id="ARBA00022857"/>
    </source>
</evidence>
<keyword evidence="1" id="KW-0596">Phosphopantetheine</keyword>
<keyword evidence="5" id="KW-0560">Oxidoreductase</keyword>
<reference evidence="12" key="1">
    <citation type="journal article" date="2020" name="Stud. Mycol.">
        <title>101 Dothideomycetes genomes: a test case for predicting lifestyles and emergence of pathogens.</title>
        <authorList>
            <person name="Haridas S."/>
            <person name="Albert R."/>
            <person name="Binder M."/>
            <person name="Bloem J."/>
            <person name="Labutti K."/>
            <person name="Salamov A."/>
            <person name="Andreopoulos B."/>
            <person name="Baker S."/>
            <person name="Barry K."/>
            <person name="Bills G."/>
            <person name="Bluhm B."/>
            <person name="Cannon C."/>
            <person name="Castanera R."/>
            <person name="Culley D."/>
            <person name="Daum C."/>
            <person name="Ezra D."/>
            <person name="Gonzalez J."/>
            <person name="Henrissat B."/>
            <person name="Kuo A."/>
            <person name="Liang C."/>
            <person name="Lipzen A."/>
            <person name="Lutzoni F."/>
            <person name="Magnuson J."/>
            <person name="Mondo S."/>
            <person name="Nolan M."/>
            <person name="Ohm R."/>
            <person name="Pangilinan J."/>
            <person name="Park H.-J."/>
            <person name="Ramirez L."/>
            <person name="Alfaro M."/>
            <person name="Sun H."/>
            <person name="Tritt A."/>
            <person name="Yoshinaga Y."/>
            <person name="Zwiers L.-H."/>
            <person name="Turgeon B."/>
            <person name="Goodwin S."/>
            <person name="Spatafora J."/>
            <person name="Crous P."/>
            <person name="Grigoriev I."/>
        </authorList>
    </citation>
    <scope>NUCLEOTIDE SEQUENCE</scope>
    <source>
        <strain evidence="12">Tuck. ex Michener</strain>
    </source>
</reference>
<dbReference type="InterPro" id="IPR049552">
    <property type="entry name" value="PKS_DH_N"/>
</dbReference>
<sequence length="2595" mass="283572">MTGPIAIIGLSCRIPGGGNLDELVDTLMTGTNTWSEVPEDRFNGSAFYHPDPARRGQFNSQGAHFVDGNVKKFDAPFFNLSVAEANAMDPQQRQLLEVSYEALETAGMPLESVSGRNMGVFVSNTMVNTLSLAEQDHQASSMFMATSTSSVMLSNRISYLFNLHGPSFTVDTACSSALTALHLAVQDLQRGDCESAIVAGSHLITAPDDWLSLSTLGLHCNSGKCFSYDDRAQTGYGRGEGTLAIILKPLAAALHDCDPIRALIRGTGINQNGKRSGGLTAPSVDAQEALIRETYRKARLNLADVDFVEGHGTGTGVGDPVEIQAFGRTFGRASPDKKVLIGSVKSNIGHLEGSSGLASIIKSVLMIEKALFFPNADFEEENTRYPPSKHNLQVCSYLQPWRSENGKRRTISINSSGFGGANSHVILQEYIPDQEYTLATINGEGNTRLAQFYREFKGANGVRPPTNHVNGHSEIRLGEKEQVKEAQNSLEKTVVEKTGAVINISRHRLFVISARTQQSLDDGLTALDAYMRNAIYDPNFLNNLAYTLGERKSLFPWRAILVAAMHRDIFQGLQSRTAVKGQAIDEPRIAFVFTGQGAAWPRMGYDVYQWSREFRESVRESEEYLYSLGVKWSLSHELSKSKVDSLIMTAEMSQTLTTCVQVALVDMLAAWNIRPGVVNGHSSGEIAAAYAAGALSKQDCIKLAYFRGLAAAELCNGVSELQGGMLALGVGYIHAQNLISRIRDGQVKIACINSPGSVTLSGDMHAIQTAKKLADELGIFARLLKVDVAYHSHHMKAVEQAYAHGIGSIQPNHNADISFSSSLRGRVAAPSELSERYWVDNLLEPVNFTKGIEQLFSKPYSDNPGWRPNVIIEIGPHPALRQPALQTIKSAGMGEDVSYLATIKRDESGVESVLSLASQLFVKGLPISLGAINDTAGHGALPQVLHDLPTYSWMHNADYCANSRLAENKLFQKYPQHDLLGQLTSQSTPLHMTWRNVLNVSSMVPWLADHRLQGDIVFPGACYVSMAIEAKHRSCASASGYKAITVRDVSFSSALVMEESQDVEILTYLAPFEAEFGYSSDWDQFKILSWTKSNGYTQHCHGLISGHLEEPSQLSSDSICKKDYADNDVLCTTPLDFYDIGPVQDVLKGVFRPVKDFRCDPPFARGTIQALDTASTMSQHAESEYIIHPTVLDGCFQVAATVVISEGEGQAIPKGIQSLTVSLAGRSHFGEQFVVNALANPTEMMFGDRHFQFQGYSEAGGMTQTLIVAEGLEFSVFEPRTEIDENTEMLRSIACAKPTLQPVVSMLTPAQAKDKFSSFLPAAADDVEWLRDHYIAAFLVLKHAISTVPFSQIPEDATHLRRFYQWAGKQCERIENGHEPSIDAKWSRVSQEEKSLLLEKVCRMGPYADFFCEVGDHAPEILTGKADAVAVMVEEDRLSKMYQDHRPLKRLYEVAASYLDALSRQNPNVRIVEVGGGTGGVTLPILEKLQDTTDPAYARFKEYLFTDISAGFFQAAQSKFGSLGSKVTYKVMNVEQNPSDQGFETGCYDLVVASNVLHATADIRHTLSNVRSLLRPGGVLLLLEGIELPLAGFPFAMTPGWWLSTDEDFTGVAGKPFRCDGPLMTEDQWHEVLMQSGFPAGVEMCIPDYDVPEQHQTNLITSRIPEDHTTQASLEIVLAYHGSEDASEPSALRPALASLSKSSPRMIPFVSLQREDLADSLCIILDKSEQSILFEPNERTFESLQALTAAKSILWITHGAGSGRPSMHMVSGFANTLRNELTALQVVTLDLDAGSNFSDEGILSLIGTIVEKCILSKDTELSAEVEFQERNGILYVPRLMSEPTASDLLREEKRANMELQDPFALHEAQTIGFAHSGNPDSFYFAEDSRDHEELKPDEVEIEPKVFGLNFRAVLIALGQMSGDMSFDTGGIVCQVGSNVTGIRPGDRVCTMAEMSTRPRVNADCVNRIPDNIPYDVAATLMSAHCTAYYALVDAGNLQAGESILIHAGAGSLGQAAISIANMIGATVYATVSTSEKADLLFNEYDVPRSHIFNSRKAAFKDELLAATNGKGVDVVLNSLAGDLLRYSWECVAPFGRFLEVGKKDILANSRIGMSQLLKNVTLRAVDLAQIYYEKPEIFGRLVRTVTSLVSEGRLQASKPIAKFGLADLPKAIRLLGSGKTMGKLIIDVDARQEVMVQQPPPKGLILREDASYLITGGTGGIGMSTCRHLANRGAKSVVLLSRSGGNKDQTSKLVEELAQMGTRVTIKKCDVGVREDLVRVIKDCEQELPPIRGFIHGAMHLENRIFEGMTCNFFMEQIRPKVHCALNLTDLLCDRPLDFLVFLSSIGGLRGSHGQTPYASTSTFLDGYAHHLHERGLPASVIDIGVVTEVGYVSIQDEDFRKRIMSAHAGFHLNEKNIISVIDAAMQLRLGAAGDQVQCAAGIVVDTSADVEGAAYSTPNFSHLRKLYKQVFHLDASAGSAQMQSGEKGASLRNRLAAARASPDPNAVPEVAMDGLMEKLSRVMMIPREDLVPQKQLKDYGFDSLVSAEVRNWLTKELEVNISMPVLLGFPSIASLVERIVETSPLCATKKADGS</sequence>
<feature type="active site" description="Proton donor; for dehydratase activity" evidence="8">
    <location>
        <position position="1193"/>
    </location>
</feature>
<evidence type="ECO:0000313" key="12">
    <source>
        <dbReference type="EMBL" id="KAF2234252.1"/>
    </source>
</evidence>
<dbReference type="Pfam" id="PF02801">
    <property type="entry name" value="Ketoacyl-synt_C"/>
    <property type="match status" value="1"/>
</dbReference>
<gene>
    <name evidence="12" type="ORF">EV356DRAFT_515676</name>
</gene>
<dbReference type="Gene3D" id="3.10.129.110">
    <property type="entry name" value="Polyketide synthase dehydratase"/>
    <property type="match status" value="1"/>
</dbReference>
<dbReference type="SMART" id="SM00823">
    <property type="entry name" value="PKS_PP"/>
    <property type="match status" value="1"/>
</dbReference>
<dbReference type="PROSITE" id="PS00606">
    <property type="entry name" value="KS3_1"/>
    <property type="match status" value="1"/>
</dbReference>
<dbReference type="CDD" id="cd02440">
    <property type="entry name" value="AdoMet_MTases"/>
    <property type="match status" value="1"/>
</dbReference>
<dbReference type="Pfam" id="PF00550">
    <property type="entry name" value="PP-binding"/>
    <property type="match status" value="1"/>
</dbReference>
<evidence type="ECO:0000259" key="11">
    <source>
        <dbReference type="PROSITE" id="PS52019"/>
    </source>
</evidence>
<dbReference type="FunFam" id="3.40.50.720:FF:000209">
    <property type="entry name" value="Polyketide synthase Pks12"/>
    <property type="match status" value="1"/>
</dbReference>
<dbReference type="OrthoDB" id="329835at2759"/>